<protein>
    <submittedName>
        <fullName evidence="2">Uncharacterized protein</fullName>
    </submittedName>
</protein>
<dbReference type="Proteomes" id="UP001446871">
    <property type="component" value="Unassembled WGS sequence"/>
</dbReference>
<name>A0ABR1VPC9_9PEZI</name>
<feature type="region of interest" description="Disordered" evidence="1">
    <location>
        <begin position="424"/>
        <end position="485"/>
    </location>
</feature>
<evidence type="ECO:0000313" key="3">
    <source>
        <dbReference type="Proteomes" id="UP001446871"/>
    </source>
</evidence>
<feature type="region of interest" description="Disordered" evidence="1">
    <location>
        <begin position="1"/>
        <end position="61"/>
    </location>
</feature>
<proteinExistence type="predicted"/>
<feature type="compositionally biased region" description="Gly residues" evidence="1">
    <location>
        <begin position="663"/>
        <end position="676"/>
    </location>
</feature>
<evidence type="ECO:0000313" key="2">
    <source>
        <dbReference type="EMBL" id="KAK8072727.1"/>
    </source>
</evidence>
<sequence>MAARWPSRDGLPSCARLGSPWDPQAEVPYEALRQMRREREEGGGGAPGGATTATRLGPQRARPRCRRCRNKLLTFWPAAEELALVRYPSIHFELPALEHDDEYEIVDDFWVLKQEYPDPESDESPLYVYQEKHTVISDAVKEMILGPHLSQLISWAAIAPVSAIPSREGRTEWRNNSQIVSYGLFNDIPLVFLPHEDIRTAWQSLSGVVPKNEYNYKVASDITAYFTELSPCYGTDIFDEDLQRAEIIRVLIFGWQKSGVLPHSPNIQAGNIQDWLHQVSVRSDPLGYHRNLPEDESKHWLVKRFIVSAQSCNLLPKCAWIRHDNAEEWLHLFVPIHDPWISIPPGTRDQRYWSWHNKVAKDYWQRCRITSKKCLRFNRLWDVYRPDCTPYLFLDKANIVTPLNKPDEIRSYYFEMVTTRRREARQNQSVTQAATQTQPETPVVDDESHAVGDGSSVGGEGGPVVGDGGMVTSADMTNHPLDWSLDQDLEDHDDIMEDVDSGAEVDSDGDCGSTAEKSSVQRFREAAYNLHRQNTPATLSRVQQPSYPDPPDNNTSAWEQSLAGPSTGLQRPIKSGTNANQTLNSLPLSGNLPSPIPQATVTGLTSNTSQPLFPLGHSPSFQSSQAGNPDQEEDEDNTTTPSTEMHHHNNAYPNRGRGRGGRGGRGGGRGGGGGGRLNTANSAESPHNLRQTGMPNAGHALPPRPPPANNAAQNLVPSPKWDLYHDFGRIGEVNPRSQFQLRPETVNDAP</sequence>
<keyword evidence="3" id="KW-1185">Reference proteome</keyword>
<comment type="caution">
    <text evidence="2">The sequence shown here is derived from an EMBL/GenBank/DDBJ whole genome shotgun (WGS) entry which is preliminary data.</text>
</comment>
<evidence type="ECO:0000256" key="1">
    <source>
        <dbReference type="SAM" id="MobiDB-lite"/>
    </source>
</evidence>
<feature type="compositionally biased region" description="Polar residues" evidence="1">
    <location>
        <begin position="531"/>
        <end position="582"/>
    </location>
</feature>
<feature type="compositionally biased region" description="Polar residues" evidence="1">
    <location>
        <begin position="619"/>
        <end position="628"/>
    </location>
</feature>
<reference evidence="2 3" key="1">
    <citation type="submission" date="2023-01" db="EMBL/GenBank/DDBJ databases">
        <title>Analysis of 21 Apiospora genomes using comparative genomics revels a genus with tremendous synthesis potential of carbohydrate active enzymes and secondary metabolites.</title>
        <authorList>
            <person name="Sorensen T."/>
        </authorList>
    </citation>
    <scope>NUCLEOTIDE SEQUENCE [LARGE SCALE GENOMIC DNA]</scope>
    <source>
        <strain evidence="2 3">CBS 83171</strain>
    </source>
</reference>
<feature type="compositionally biased region" description="Polar residues" evidence="1">
    <location>
        <begin position="678"/>
        <end position="694"/>
    </location>
</feature>
<feature type="compositionally biased region" description="Basic and acidic residues" evidence="1">
    <location>
        <begin position="33"/>
        <end position="42"/>
    </location>
</feature>
<feature type="region of interest" description="Disordered" evidence="1">
    <location>
        <begin position="531"/>
        <end position="719"/>
    </location>
</feature>
<gene>
    <name evidence="2" type="ORF">PG996_006075</name>
</gene>
<feature type="compositionally biased region" description="Gly residues" evidence="1">
    <location>
        <begin position="455"/>
        <end position="469"/>
    </location>
</feature>
<accession>A0ABR1VPC9</accession>
<organism evidence="2 3">
    <name type="scientific">Apiospora saccharicola</name>
    <dbReference type="NCBI Taxonomy" id="335842"/>
    <lineage>
        <taxon>Eukaryota</taxon>
        <taxon>Fungi</taxon>
        <taxon>Dikarya</taxon>
        <taxon>Ascomycota</taxon>
        <taxon>Pezizomycotina</taxon>
        <taxon>Sordariomycetes</taxon>
        <taxon>Xylariomycetidae</taxon>
        <taxon>Amphisphaeriales</taxon>
        <taxon>Apiosporaceae</taxon>
        <taxon>Apiospora</taxon>
    </lineage>
</organism>
<dbReference type="EMBL" id="JAQQWM010000003">
    <property type="protein sequence ID" value="KAK8072727.1"/>
    <property type="molecule type" value="Genomic_DNA"/>
</dbReference>
<feature type="compositionally biased region" description="Polar residues" evidence="1">
    <location>
        <begin position="599"/>
        <end position="611"/>
    </location>
</feature>
<feature type="compositionally biased region" description="Low complexity" evidence="1">
    <location>
        <begin position="583"/>
        <end position="593"/>
    </location>
</feature>